<dbReference type="CDD" id="cd03801">
    <property type="entry name" value="GT4_PimA-like"/>
    <property type="match status" value="1"/>
</dbReference>
<dbReference type="PANTHER" id="PTHR12526:SF636">
    <property type="entry name" value="BLL3647 PROTEIN"/>
    <property type="match status" value="1"/>
</dbReference>
<dbReference type="OrthoDB" id="267399at2"/>
<dbReference type="Proteomes" id="UP000238701">
    <property type="component" value="Unassembled WGS sequence"/>
</dbReference>
<dbReference type="SUPFAM" id="SSF53756">
    <property type="entry name" value="UDP-Glycosyltransferase/glycogen phosphorylase"/>
    <property type="match status" value="1"/>
</dbReference>
<reference evidence="2" key="1">
    <citation type="submission" date="2018-02" db="EMBL/GenBank/DDBJ databases">
        <authorList>
            <person name="Hausmann B."/>
        </authorList>
    </citation>
    <scope>NUCLEOTIDE SEQUENCE [LARGE SCALE GENOMIC DNA]</scope>
    <source>
        <strain evidence="2">Peat soil MAG SbA1</strain>
    </source>
</reference>
<dbReference type="Gene3D" id="3.40.50.2000">
    <property type="entry name" value="Glycogen Phosphorylase B"/>
    <property type="match status" value="1"/>
</dbReference>
<dbReference type="Pfam" id="PF13692">
    <property type="entry name" value="Glyco_trans_1_4"/>
    <property type="match status" value="1"/>
</dbReference>
<gene>
    <name evidence="1" type="ORF">SBA1_610004</name>
</gene>
<evidence type="ECO:0008006" key="3">
    <source>
        <dbReference type="Google" id="ProtNLM"/>
    </source>
</evidence>
<organism evidence="1 2">
    <name type="scientific">Candidatus Sulfotelmatobacter kueseliae</name>
    <dbReference type="NCBI Taxonomy" id="2042962"/>
    <lineage>
        <taxon>Bacteria</taxon>
        <taxon>Pseudomonadati</taxon>
        <taxon>Acidobacteriota</taxon>
        <taxon>Terriglobia</taxon>
        <taxon>Terriglobales</taxon>
        <taxon>Candidatus Korobacteraceae</taxon>
        <taxon>Candidatus Sulfotelmatobacter</taxon>
    </lineage>
</organism>
<dbReference type="EMBL" id="OMOD01000157">
    <property type="protein sequence ID" value="SPF45874.1"/>
    <property type="molecule type" value="Genomic_DNA"/>
</dbReference>
<evidence type="ECO:0000313" key="2">
    <source>
        <dbReference type="Proteomes" id="UP000238701"/>
    </source>
</evidence>
<evidence type="ECO:0000313" key="1">
    <source>
        <dbReference type="EMBL" id="SPF45874.1"/>
    </source>
</evidence>
<sequence length="378" mass="42561">MRTNFITNLPLQEISGGFSGMNAAVYDALTEIAEVHYVGPVNPPVSSAARLISKLKRSVGQKGKFFSFSEARLRRIAEEVNRRRRADADFDFYYGFTPWIRCVSSVPYLTCSDCSFRDYLDIYHARGSFEESDTVRICSAENAWMRDANAVFFSSEWALLRTRAHYGLERESLGNVGILGALDVPLQDTYTDGREFLFISTDYMRKNGSLCRRAMNQVWQKFPEARLKIIGATPPAQDLTDSRVTYEGYFDKSKPEQLAAFTNHLSHAFALVHPTAADITPMIVIEAAFHGCPCITVNDFALPEVTGNGTYALLQNRPVTADTLAQAMIELLDDMDRYRSLRAKARAFTIDRFSRAAFKKRLQEAVLSSIASVKEKRS</sequence>
<accession>A0A2U3L1S1</accession>
<dbReference type="AlphaFoldDB" id="A0A2U3L1S1"/>
<dbReference type="PANTHER" id="PTHR12526">
    <property type="entry name" value="GLYCOSYLTRANSFERASE"/>
    <property type="match status" value="1"/>
</dbReference>
<dbReference type="GO" id="GO:0016757">
    <property type="term" value="F:glycosyltransferase activity"/>
    <property type="evidence" value="ECO:0007669"/>
    <property type="project" value="TreeGrafter"/>
</dbReference>
<name>A0A2U3L1S1_9BACT</name>
<protein>
    <recommendedName>
        <fullName evidence="3">Glycosyl transferase family 1 domain-containing protein</fullName>
    </recommendedName>
</protein>
<proteinExistence type="predicted"/>